<protein>
    <submittedName>
        <fullName evidence="2">Putative 28 kDa metastriate family member</fullName>
    </submittedName>
</protein>
<name>L7MBQ9_RHIPC</name>
<keyword evidence="1" id="KW-0812">Transmembrane</keyword>
<evidence type="ECO:0000256" key="1">
    <source>
        <dbReference type="SAM" id="Phobius"/>
    </source>
</evidence>
<sequence length="217" mass="24542">MLKCACKKRVTWQTLILISKIFAMRWFTVIMVRLFIHTLSMSASLTRANEHATRSGDPIGEGVSLRAHIYYDFGYSNVFASKERLGPPAVSAAIKEHFDQLFDQVEKHFEMHSIILKMVTSSVSRKDDLSVYRGSTLDVRSTLEKLKSHGMSLKKSNDTIFFFFVWTRLLGGGRNTVGQGAYNTEATFCTESVSAAIIRHYPKSNVRLTLQKATAFM</sequence>
<evidence type="ECO:0000313" key="2">
    <source>
        <dbReference type="EMBL" id="JAA60623.1"/>
    </source>
</evidence>
<organism evidence="2">
    <name type="scientific">Rhipicephalus pulchellus</name>
    <name type="common">Yellow backed tick</name>
    <name type="synonym">Dermacentor pulchellus</name>
    <dbReference type="NCBI Taxonomy" id="72859"/>
    <lineage>
        <taxon>Eukaryota</taxon>
        <taxon>Metazoa</taxon>
        <taxon>Ecdysozoa</taxon>
        <taxon>Arthropoda</taxon>
        <taxon>Chelicerata</taxon>
        <taxon>Arachnida</taxon>
        <taxon>Acari</taxon>
        <taxon>Parasitiformes</taxon>
        <taxon>Ixodida</taxon>
        <taxon>Ixodoidea</taxon>
        <taxon>Ixodidae</taxon>
        <taxon>Rhipicephalinae</taxon>
        <taxon>Rhipicephalus</taxon>
        <taxon>Rhipicephalus</taxon>
    </lineage>
</organism>
<keyword evidence="1" id="KW-0472">Membrane</keyword>
<reference evidence="2" key="1">
    <citation type="submission" date="2012-11" db="EMBL/GenBank/DDBJ databases">
        <authorList>
            <person name="Lucero-Rivera Y.E."/>
            <person name="Tovar-Ramirez D."/>
        </authorList>
    </citation>
    <scope>NUCLEOTIDE SEQUENCE</scope>
    <source>
        <tissue evidence="2">Salivary gland</tissue>
    </source>
</reference>
<reference evidence="2" key="2">
    <citation type="journal article" date="2015" name="J. Proteomics">
        <title>Sexual differences in the sialomes of the zebra tick, Rhipicephalus pulchellus.</title>
        <authorList>
            <person name="Tan A.W."/>
            <person name="Francischetti I.M."/>
            <person name="Slovak M."/>
            <person name="Kini R.M."/>
            <person name="Ribeiro J.M."/>
        </authorList>
    </citation>
    <scope>NUCLEOTIDE SEQUENCE</scope>
    <source>
        <tissue evidence="2">Salivary gland</tissue>
    </source>
</reference>
<dbReference type="EMBL" id="GACK01004411">
    <property type="protein sequence ID" value="JAA60623.1"/>
    <property type="molecule type" value="mRNA"/>
</dbReference>
<accession>L7MBQ9</accession>
<keyword evidence="1" id="KW-1133">Transmembrane helix</keyword>
<proteinExistence type="evidence at transcript level"/>
<feature type="transmembrane region" description="Helical" evidence="1">
    <location>
        <begin position="12"/>
        <end position="36"/>
    </location>
</feature>
<dbReference type="AlphaFoldDB" id="L7MBQ9"/>